<keyword evidence="1" id="KW-0812">Transmembrane</keyword>
<comment type="caution">
    <text evidence="2">The sequence shown here is derived from an EMBL/GenBank/DDBJ whole genome shotgun (WGS) entry which is preliminary data.</text>
</comment>
<dbReference type="SUPFAM" id="SSF49464">
    <property type="entry name" value="Carboxypeptidase regulatory domain-like"/>
    <property type="match status" value="1"/>
</dbReference>
<dbReference type="EMBL" id="LRXL01000026">
    <property type="protein sequence ID" value="OAB79748.1"/>
    <property type="molecule type" value="Genomic_DNA"/>
</dbReference>
<accession>A0A167IKP0</accession>
<evidence type="ECO:0000256" key="1">
    <source>
        <dbReference type="SAM" id="Phobius"/>
    </source>
</evidence>
<name>A0A167IKP0_9FLAO</name>
<evidence type="ECO:0000313" key="2">
    <source>
        <dbReference type="EMBL" id="OAB79748.1"/>
    </source>
</evidence>
<protein>
    <submittedName>
        <fullName evidence="2">Uncharacterized protein</fullName>
    </submittedName>
</protein>
<dbReference type="RefSeq" id="WP_068589677.1">
    <property type="nucleotide sequence ID" value="NZ_LRXL01000026.1"/>
</dbReference>
<reference evidence="2 3" key="1">
    <citation type="submission" date="2016-02" db="EMBL/GenBank/DDBJ databases">
        <title>Ulvibacter sp. LPB0005, isolated from Thais luteostoma.</title>
        <authorList>
            <person name="Shin S.-K."/>
            <person name="Yi H."/>
        </authorList>
    </citation>
    <scope>NUCLEOTIDE SEQUENCE [LARGE SCALE GENOMIC DNA]</scope>
    <source>
        <strain evidence="2 3">LPB0005</strain>
    </source>
</reference>
<dbReference type="InterPro" id="IPR008969">
    <property type="entry name" value="CarboxyPept-like_regulatory"/>
</dbReference>
<sequence>MNNNINTQILLEEFFPTFPTMPATQDMPYNTGITGGLIKSIQVVDVTGNPLEGVHVSWDRKGVVTDANGNATINATTPADIITISYTGKKTIQARLSDLGGLQTMQDEVITNDEVVLTKQQKANRSLLIGVLGAAAIFYFSYRTTKPKKAKGLAGVKTKAKKKKKASKTAKNKVITV</sequence>
<organism evidence="2 3">
    <name type="scientific">Cochleicola gelatinilyticus</name>
    <dbReference type="NCBI Taxonomy" id="1763537"/>
    <lineage>
        <taxon>Bacteria</taxon>
        <taxon>Pseudomonadati</taxon>
        <taxon>Bacteroidota</taxon>
        <taxon>Flavobacteriia</taxon>
        <taxon>Flavobacteriales</taxon>
        <taxon>Flavobacteriaceae</taxon>
        <taxon>Cochleicola</taxon>
    </lineage>
</organism>
<feature type="transmembrane region" description="Helical" evidence="1">
    <location>
        <begin position="126"/>
        <end position="142"/>
    </location>
</feature>
<proteinExistence type="predicted"/>
<dbReference type="Proteomes" id="UP000077013">
    <property type="component" value="Unassembled WGS sequence"/>
</dbReference>
<dbReference type="AlphaFoldDB" id="A0A167IKP0"/>
<keyword evidence="1" id="KW-0472">Membrane</keyword>
<keyword evidence="1" id="KW-1133">Transmembrane helix</keyword>
<evidence type="ECO:0000313" key="3">
    <source>
        <dbReference type="Proteomes" id="UP000077013"/>
    </source>
</evidence>
<dbReference type="STRING" id="1763537.ULVI_03105"/>
<gene>
    <name evidence="2" type="ORF">ULVI_03105</name>
</gene>
<keyword evidence="3" id="KW-1185">Reference proteome</keyword>